<comment type="caution">
    <text evidence="3">The sequence shown here is derived from an EMBL/GenBank/DDBJ whole genome shotgun (WGS) entry which is preliminary data.</text>
</comment>
<protein>
    <submittedName>
        <fullName evidence="3">LCP family protein</fullName>
    </submittedName>
</protein>
<dbReference type="PANTHER" id="PTHR33392:SF6">
    <property type="entry name" value="POLYISOPRENYL-TEICHOIC ACID--PEPTIDOGLYCAN TEICHOIC ACID TRANSFERASE TAGU"/>
    <property type="match status" value="1"/>
</dbReference>
<dbReference type="Gene3D" id="3.40.630.190">
    <property type="entry name" value="LCP protein"/>
    <property type="match status" value="1"/>
</dbReference>
<reference evidence="3" key="2">
    <citation type="journal article" date="2021" name="PeerJ">
        <title>Extensive microbial diversity within the chicken gut microbiome revealed by metagenomics and culture.</title>
        <authorList>
            <person name="Gilroy R."/>
            <person name="Ravi A."/>
            <person name="Getino M."/>
            <person name="Pursley I."/>
            <person name="Horton D.L."/>
            <person name="Alikhan N.F."/>
            <person name="Baker D."/>
            <person name="Gharbi K."/>
            <person name="Hall N."/>
            <person name="Watson M."/>
            <person name="Adriaenssens E.M."/>
            <person name="Foster-Nyarko E."/>
            <person name="Jarju S."/>
            <person name="Secka A."/>
            <person name="Antonio M."/>
            <person name="Oren A."/>
            <person name="Chaudhuri R.R."/>
            <person name="La Ragione R."/>
            <person name="Hildebrand F."/>
            <person name="Pallen M.J."/>
        </authorList>
    </citation>
    <scope>NUCLEOTIDE SEQUENCE</scope>
    <source>
        <strain evidence="3">CHK157-1446</strain>
    </source>
</reference>
<dbReference type="AlphaFoldDB" id="A0A9D1EN37"/>
<dbReference type="PANTHER" id="PTHR33392">
    <property type="entry name" value="POLYISOPRENYL-TEICHOIC ACID--PEPTIDOGLYCAN TEICHOIC ACID TRANSFERASE TAGU"/>
    <property type="match status" value="1"/>
</dbReference>
<sequence length="304" mass="33238">MSGTVTYVVLSMAANAGKRHAQMTQSEPDYVRYASMGYSFDTVTSKKNVLLSLTDSGQLCRAHLMCFDVDKHTLDVVEIPVSAELEVDDFSGTLEQAYETGVYRDIVSHALMIKIDVSAEMDTQALSDCVSAVGGVSIDVDKPVNLGKYTLSDGKRKLTGSVAQMLANDGAAYSENRLDSALAYRQFFASALDTLDRMGGATWFSKLLDIIVNEVKSDADINEMIELVNLFNSVNMDKTDVFMFPGQALSGVFAADKEQLAQVLNEHFRVKDVEVPADELGFKNYDGVLDSFDGVAVNIRQILT</sequence>
<gene>
    <name evidence="3" type="ORF">IAD01_02395</name>
</gene>
<evidence type="ECO:0000256" key="1">
    <source>
        <dbReference type="ARBA" id="ARBA00006068"/>
    </source>
</evidence>
<dbReference type="EMBL" id="DVIR01000024">
    <property type="protein sequence ID" value="HIS24236.1"/>
    <property type="molecule type" value="Genomic_DNA"/>
</dbReference>
<dbReference type="Pfam" id="PF03816">
    <property type="entry name" value="LytR_cpsA_psr"/>
    <property type="match status" value="1"/>
</dbReference>
<dbReference type="Proteomes" id="UP000823982">
    <property type="component" value="Unassembled WGS sequence"/>
</dbReference>
<organism evidence="3 4">
    <name type="scientific">Candidatus Faeciplasma gallinarum</name>
    <dbReference type="NCBI Taxonomy" id="2840799"/>
    <lineage>
        <taxon>Bacteria</taxon>
        <taxon>Bacillati</taxon>
        <taxon>Bacillota</taxon>
        <taxon>Clostridia</taxon>
        <taxon>Eubacteriales</taxon>
        <taxon>Oscillospiraceae</taxon>
        <taxon>Oscillospiraceae incertae sedis</taxon>
        <taxon>Candidatus Faeciplasma</taxon>
    </lineage>
</organism>
<dbReference type="InterPro" id="IPR004474">
    <property type="entry name" value="LytR_CpsA_psr"/>
</dbReference>
<evidence type="ECO:0000313" key="4">
    <source>
        <dbReference type="Proteomes" id="UP000823982"/>
    </source>
</evidence>
<comment type="similarity">
    <text evidence="1">Belongs to the LytR/CpsA/Psr (LCP) family.</text>
</comment>
<evidence type="ECO:0000313" key="3">
    <source>
        <dbReference type="EMBL" id="HIS24236.1"/>
    </source>
</evidence>
<accession>A0A9D1EN37</accession>
<feature type="domain" description="Cell envelope-related transcriptional attenuator" evidence="2">
    <location>
        <begin position="71"/>
        <end position="164"/>
    </location>
</feature>
<name>A0A9D1EN37_9FIRM</name>
<dbReference type="InterPro" id="IPR050922">
    <property type="entry name" value="LytR/CpsA/Psr_CW_biosynth"/>
</dbReference>
<proteinExistence type="inferred from homology"/>
<reference evidence="3" key="1">
    <citation type="submission" date="2020-10" db="EMBL/GenBank/DDBJ databases">
        <authorList>
            <person name="Gilroy R."/>
        </authorList>
    </citation>
    <scope>NUCLEOTIDE SEQUENCE</scope>
    <source>
        <strain evidence="3">CHK157-1446</strain>
    </source>
</reference>
<evidence type="ECO:0000259" key="2">
    <source>
        <dbReference type="Pfam" id="PF03816"/>
    </source>
</evidence>